<dbReference type="Pfam" id="PF04221">
    <property type="entry name" value="RelB"/>
    <property type="match status" value="1"/>
</dbReference>
<gene>
    <name evidence="1" type="ORF">A2797_00875</name>
</gene>
<dbReference type="InterPro" id="IPR013321">
    <property type="entry name" value="Arc_rbn_hlx_hlx"/>
</dbReference>
<accession>A0A1F4VDU8</accession>
<evidence type="ECO:0000313" key="1">
    <source>
        <dbReference type="EMBL" id="OGC55334.1"/>
    </source>
</evidence>
<dbReference type="STRING" id="1802619.A2797_00875"/>
<dbReference type="GO" id="GO:0006355">
    <property type="term" value="P:regulation of DNA-templated transcription"/>
    <property type="evidence" value="ECO:0007669"/>
    <property type="project" value="InterPro"/>
</dbReference>
<dbReference type="Gene3D" id="1.10.1220.10">
    <property type="entry name" value="Met repressor-like"/>
    <property type="match status" value="1"/>
</dbReference>
<proteinExistence type="predicted"/>
<organism evidence="1 2">
    <name type="scientific">candidate division WWE3 bacterium RIFCSPHIGHO2_01_FULL_48_15</name>
    <dbReference type="NCBI Taxonomy" id="1802619"/>
    <lineage>
        <taxon>Bacteria</taxon>
        <taxon>Katanobacteria</taxon>
    </lineage>
</organism>
<name>A0A1F4VDU8_UNCKA</name>
<dbReference type="AlphaFoldDB" id="A0A1F4VDU8"/>
<evidence type="ECO:0000313" key="2">
    <source>
        <dbReference type="Proteomes" id="UP000179005"/>
    </source>
</evidence>
<dbReference type="EMBL" id="MEVC01000009">
    <property type="protein sequence ID" value="OGC55334.1"/>
    <property type="molecule type" value="Genomic_DNA"/>
</dbReference>
<protein>
    <recommendedName>
        <fullName evidence="3">Damage-inducible protein J</fullName>
    </recommendedName>
</protein>
<dbReference type="InterPro" id="IPR007337">
    <property type="entry name" value="RelB/DinJ"/>
</dbReference>
<sequence length="89" mass="9864">MSTVISVKVDKDIKASAQEVAKSTGLTLSALVNAYLRQVVATRRVELYAPEPMTPNLEKLITQVESQLRAGRASKKFNNVEDFLTDLKK</sequence>
<evidence type="ECO:0008006" key="3">
    <source>
        <dbReference type="Google" id="ProtNLM"/>
    </source>
</evidence>
<reference evidence="1 2" key="1">
    <citation type="journal article" date="2016" name="Nat. Commun.">
        <title>Thousands of microbial genomes shed light on interconnected biogeochemical processes in an aquifer system.</title>
        <authorList>
            <person name="Anantharaman K."/>
            <person name="Brown C.T."/>
            <person name="Hug L.A."/>
            <person name="Sharon I."/>
            <person name="Castelle C.J."/>
            <person name="Probst A.J."/>
            <person name="Thomas B.C."/>
            <person name="Singh A."/>
            <person name="Wilkins M.J."/>
            <person name="Karaoz U."/>
            <person name="Brodie E.L."/>
            <person name="Williams K.H."/>
            <person name="Hubbard S.S."/>
            <person name="Banfield J.F."/>
        </authorList>
    </citation>
    <scope>NUCLEOTIDE SEQUENCE [LARGE SCALE GENOMIC DNA]</scope>
</reference>
<dbReference type="Proteomes" id="UP000179005">
    <property type="component" value="Unassembled WGS sequence"/>
</dbReference>
<comment type="caution">
    <text evidence="1">The sequence shown here is derived from an EMBL/GenBank/DDBJ whole genome shotgun (WGS) entry which is preliminary data.</text>
</comment>